<accession>B7Q1K0</accession>
<dbReference type="InParanoid" id="B7Q1K0"/>
<reference evidence="2" key="2">
    <citation type="submission" date="2020-05" db="UniProtKB">
        <authorList>
            <consortium name="EnsemblMetazoa"/>
        </authorList>
    </citation>
    <scope>IDENTIFICATION</scope>
    <source>
        <strain evidence="2">wikel</strain>
    </source>
</reference>
<dbReference type="EnsemblMetazoa" id="ISCW008889-RA">
    <property type="protein sequence ID" value="ISCW008889-PA"/>
    <property type="gene ID" value="ISCW008889"/>
</dbReference>
<dbReference type="VEuPathDB" id="VectorBase:ISCW008889"/>
<proteinExistence type="predicted"/>
<evidence type="ECO:0000313" key="1">
    <source>
        <dbReference type="EMBL" id="EEC12722.1"/>
    </source>
</evidence>
<dbReference type="VEuPathDB" id="VectorBase:ISCI008889"/>
<keyword evidence="3" id="KW-1185">Reference proteome</keyword>
<dbReference type="Proteomes" id="UP000001555">
    <property type="component" value="Unassembled WGS sequence"/>
</dbReference>
<dbReference type="HOGENOM" id="CLU_3034687_0_0_1"/>
<gene>
    <name evidence="1" type="ORF">IscW_ISCW008889</name>
</gene>
<dbReference type="EMBL" id="ABJB010953040">
    <property type="status" value="NOT_ANNOTATED_CDS"/>
    <property type="molecule type" value="Genomic_DNA"/>
</dbReference>
<dbReference type="AlphaFoldDB" id="B7Q1K0"/>
<dbReference type="EMBL" id="DS838049">
    <property type="protein sequence ID" value="EEC12722.1"/>
    <property type="molecule type" value="Genomic_DNA"/>
</dbReference>
<sequence length="55" mass="6476">MVTKIVWVFCLRPQPQGHFDKQQSRHNRAGKLPLLWVFLFQTVVKPKLSVRDIST</sequence>
<evidence type="ECO:0000313" key="2">
    <source>
        <dbReference type="EnsemblMetazoa" id="ISCW008889-PA"/>
    </source>
</evidence>
<reference evidence="1 3" key="1">
    <citation type="submission" date="2008-03" db="EMBL/GenBank/DDBJ databases">
        <title>Annotation of Ixodes scapularis.</title>
        <authorList>
            <consortium name="Ixodes scapularis Genome Project Consortium"/>
            <person name="Caler E."/>
            <person name="Hannick L.I."/>
            <person name="Bidwell S."/>
            <person name="Joardar V."/>
            <person name="Thiagarajan M."/>
            <person name="Amedeo P."/>
            <person name="Galinsky K.J."/>
            <person name="Schobel S."/>
            <person name="Inman J."/>
            <person name="Hostetler J."/>
            <person name="Miller J."/>
            <person name="Hammond M."/>
            <person name="Megy K."/>
            <person name="Lawson D."/>
            <person name="Kodira C."/>
            <person name="Sutton G."/>
            <person name="Meyer J."/>
            <person name="Hill C.A."/>
            <person name="Birren B."/>
            <person name="Nene V."/>
            <person name="Collins F."/>
            <person name="Alarcon-Chaidez F."/>
            <person name="Wikel S."/>
            <person name="Strausberg R."/>
        </authorList>
    </citation>
    <scope>NUCLEOTIDE SEQUENCE [LARGE SCALE GENOMIC DNA]</scope>
    <source>
        <strain evidence="3">Wikel</strain>
        <strain evidence="1">Wikel colony</strain>
    </source>
</reference>
<name>B7Q1K0_IXOSC</name>
<dbReference type="PaxDb" id="6945-B7Q1K0"/>
<organism>
    <name type="scientific">Ixodes scapularis</name>
    <name type="common">Black-legged tick</name>
    <name type="synonym">Deer tick</name>
    <dbReference type="NCBI Taxonomy" id="6945"/>
    <lineage>
        <taxon>Eukaryota</taxon>
        <taxon>Metazoa</taxon>
        <taxon>Ecdysozoa</taxon>
        <taxon>Arthropoda</taxon>
        <taxon>Chelicerata</taxon>
        <taxon>Arachnida</taxon>
        <taxon>Acari</taxon>
        <taxon>Parasitiformes</taxon>
        <taxon>Ixodida</taxon>
        <taxon>Ixodoidea</taxon>
        <taxon>Ixodidae</taxon>
        <taxon>Ixodinae</taxon>
        <taxon>Ixodes</taxon>
    </lineage>
</organism>
<protein>
    <submittedName>
        <fullName evidence="1 2">Uncharacterized protein</fullName>
    </submittedName>
</protein>
<evidence type="ECO:0000313" key="3">
    <source>
        <dbReference type="Proteomes" id="UP000001555"/>
    </source>
</evidence>